<organism evidence="1 2">
    <name type="scientific">Caerostris darwini</name>
    <dbReference type="NCBI Taxonomy" id="1538125"/>
    <lineage>
        <taxon>Eukaryota</taxon>
        <taxon>Metazoa</taxon>
        <taxon>Ecdysozoa</taxon>
        <taxon>Arthropoda</taxon>
        <taxon>Chelicerata</taxon>
        <taxon>Arachnida</taxon>
        <taxon>Araneae</taxon>
        <taxon>Araneomorphae</taxon>
        <taxon>Entelegynae</taxon>
        <taxon>Araneoidea</taxon>
        <taxon>Araneidae</taxon>
        <taxon>Caerostris</taxon>
    </lineage>
</organism>
<dbReference type="AlphaFoldDB" id="A0AAV4V6G5"/>
<sequence length="96" mass="10982">MDHAEIWAIKLGHKTRALKRRKWLSSTAASSGSPPYENGLGLWVKVHGFGTYSGRIVEKSRFPCFTRLKVDVIRIRVDFRGPAIYLQERLTEAHKS</sequence>
<evidence type="ECO:0000313" key="2">
    <source>
        <dbReference type="Proteomes" id="UP001054837"/>
    </source>
</evidence>
<keyword evidence="2" id="KW-1185">Reference proteome</keyword>
<dbReference type="Proteomes" id="UP001054837">
    <property type="component" value="Unassembled WGS sequence"/>
</dbReference>
<reference evidence="1 2" key="1">
    <citation type="submission" date="2021-06" db="EMBL/GenBank/DDBJ databases">
        <title>Caerostris darwini draft genome.</title>
        <authorList>
            <person name="Kono N."/>
            <person name="Arakawa K."/>
        </authorList>
    </citation>
    <scope>NUCLEOTIDE SEQUENCE [LARGE SCALE GENOMIC DNA]</scope>
</reference>
<comment type="caution">
    <text evidence="1">The sequence shown here is derived from an EMBL/GenBank/DDBJ whole genome shotgun (WGS) entry which is preliminary data.</text>
</comment>
<evidence type="ECO:0000313" key="1">
    <source>
        <dbReference type="EMBL" id="GIY65633.1"/>
    </source>
</evidence>
<name>A0AAV4V6G5_9ARAC</name>
<accession>A0AAV4V6G5</accession>
<proteinExistence type="predicted"/>
<protein>
    <submittedName>
        <fullName evidence="1">Uncharacterized protein</fullName>
    </submittedName>
</protein>
<gene>
    <name evidence="1" type="ORF">CDAR_551581</name>
</gene>
<dbReference type="EMBL" id="BPLQ01012459">
    <property type="protein sequence ID" value="GIY65633.1"/>
    <property type="molecule type" value="Genomic_DNA"/>
</dbReference>